<keyword evidence="2" id="KW-0378">Hydrolase</keyword>
<keyword evidence="2" id="KW-0540">Nuclease</keyword>
<name>A0A1I2J9W1_9BACT</name>
<dbReference type="GO" id="GO:0004519">
    <property type="term" value="F:endonuclease activity"/>
    <property type="evidence" value="ECO:0007669"/>
    <property type="project" value="UniProtKB-KW"/>
</dbReference>
<dbReference type="RefSeq" id="WP_091549028.1">
    <property type="nucleotide sequence ID" value="NZ_FONY01000044.1"/>
</dbReference>
<dbReference type="SUPFAM" id="SSF52980">
    <property type="entry name" value="Restriction endonuclease-like"/>
    <property type="match status" value="1"/>
</dbReference>
<dbReference type="PANTHER" id="PTHR34107:SF4">
    <property type="entry name" value="SLL1222 PROTEIN"/>
    <property type="match status" value="1"/>
</dbReference>
<evidence type="ECO:0000259" key="1">
    <source>
        <dbReference type="Pfam" id="PF05685"/>
    </source>
</evidence>
<reference evidence="3" key="1">
    <citation type="submission" date="2016-10" db="EMBL/GenBank/DDBJ databases">
        <authorList>
            <person name="Varghese N."/>
            <person name="Submissions S."/>
        </authorList>
    </citation>
    <scope>NUCLEOTIDE SEQUENCE [LARGE SCALE GENOMIC DNA]</scope>
    <source>
        <strain>GEY</strain>
        <strain evidence="3">DSM 9560</strain>
    </source>
</reference>
<accession>A0A1I2J9W1</accession>
<dbReference type="EMBL" id="FONY01000044">
    <property type="protein sequence ID" value="SFF50858.1"/>
    <property type="molecule type" value="Genomic_DNA"/>
</dbReference>
<gene>
    <name evidence="2" type="ORF">SAMN04488541_10449</name>
</gene>
<dbReference type="CDD" id="cd06260">
    <property type="entry name" value="DUF820-like"/>
    <property type="match status" value="1"/>
</dbReference>
<dbReference type="OrthoDB" id="952185at2"/>
<organism evidence="2 3">
    <name type="scientific">Thermoflexibacter ruber</name>
    <dbReference type="NCBI Taxonomy" id="1003"/>
    <lineage>
        <taxon>Bacteria</taxon>
        <taxon>Pseudomonadati</taxon>
        <taxon>Bacteroidota</taxon>
        <taxon>Cytophagia</taxon>
        <taxon>Cytophagales</taxon>
        <taxon>Thermoflexibacteraceae</taxon>
        <taxon>Thermoflexibacter</taxon>
    </lineage>
</organism>
<dbReference type="Pfam" id="PF05685">
    <property type="entry name" value="Uma2"/>
    <property type="match status" value="1"/>
</dbReference>
<keyword evidence="2" id="KW-0255">Endonuclease</keyword>
<protein>
    <submittedName>
        <fullName evidence="2">Endonuclease, Uma2 family (Restriction endonuclease fold)</fullName>
    </submittedName>
</protein>
<evidence type="ECO:0000313" key="3">
    <source>
        <dbReference type="Proteomes" id="UP000199513"/>
    </source>
</evidence>
<proteinExistence type="predicted"/>
<feature type="domain" description="Putative restriction endonuclease" evidence="1">
    <location>
        <begin position="14"/>
        <end position="138"/>
    </location>
</feature>
<dbReference type="InterPro" id="IPR012296">
    <property type="entry name" value="Nuclease_put_TT1808"/>
</dbReference>
<dbReference type="STRING" id="1003.SAMN04488541_10449"/>
<keyword evidence="3" id="KW-1185">Reference proteome</keyword>
<dbReference type="InterPro" id="IPR011335">
    <property type="entry name" value="Restrct_endonuc-II-like"/>
</dbReference>
<dbReference type="PANTHER" id="PTHR34107">
    <property type="entry name" value="SLL0198 PROTEIN-RELATED"/>
    <property type="match status" value="1"/>
</dbReference>
<sequence length="159" mass="18277">MSIVKENIEVSIDMPSKNHSKLQGRITTLLNIGYEQVYDVFTELSIQMNDKNYEPDIAIYPISEENWRHDEITVKSAPITIIEILSPTQGVQELIDKFEEYFNAGVKSCWLVIPNLEIVEVFTGNTLQKQTFTQGNIIDNSSNISLSFDKIFRRKAKIF</sequence>
<dbReference type="Proteomes" id="UP000199513">
    <property type="component" value="Unassembled WGS sequence"/>
</dbReference>
<evidence type="ECO:0000313" key="2">
    <source>
        <dbReference type="EMBL" id="SFF50858.1"/>
    </source>
</evidence>
<dbReference type="InterPro" id="IPR008538">
    <property type="entry name" value="Uma2"/>
</dbReference>
<dbReference type="Gene3D" id="3.90.1570.10">
    <property type="entry name" value="tt1808, chain A"/>
    <property type="match status" value="1"/>
</dbReference>
<dbReference type="AlphaFoldDB" id="A0A1I2J9W1"/>